<reference evidence="1" key="1">
    <citation type="submission" date="2021-03" db="EMBL/GenBank/DDBJ databases">
        <title>Draft genome sequence of rust myrtle Austropuccinia psidii MF-1, a brazilian biotype.</title>
        <authorList>
            <person name="Quecine M.C."/>
            <person name="Pachon D.M.R."/>
            <person name="Bonatelli M.L."/>
            <person name="Correr F.H."/>
            <person name="Franceschini L.M."/>
            <person name="Leite T.F."/>
            <person name="Margarido G.R.A."/>
            <person name="Almeida C.A."/>
            <person name="Ferrarezi J.A."/>
            <person name="Labate C.A."/>
        </authorList>
    </citation>
    <scope>NUCLEOTIDE SEQUENCE</scope>
    <source>
        <strain evidence="1">MF-1</strain>
    </source>
</reference>
<sequence>MGISLVAQVKGIGIDPFQLISDRLIRDHQALPPERWVSLIKSYRLPISPVYESQTDNDKYLGLDNDLNEIDKTKSRKQRAMYCLRHSARPAQIVAMIEDPNAPSRSTMLDPKSSRILTQINSQCDLDDLINTLPSKQDHQVISTFDQIHDLKQIETINQDALKIIATPTSKTNTENVWDESSGSIKIEKVDPISSLKTLTSSPNHYRTSIISVPESFEFLLNTVLCAPPTNQTPSTWTTRPNLIAIEGLVWAVYSNSFDMHVNSSLDMTLGSNHVHKDNRPDWWIRLGSVSNKGATGSNTCLPWLVLEIECLASPLDLTSTHKFLENILAALIRPNDKLTMKPLRLDEQDLFDAGLINSTEKLPIDDSQESDVRRNGYSLLMLAKREGLI</sequence>
<accession>A0A9Q3JA44</accession>
<comment type="caution">
    <text evidence="1">The sequence shown here is derived from an EMBL/GenBank/DDBJ whole genome shotgun (WGS) entry which is preliminary data.</text>
</comment>
<organism evidence="1 2">
    <name type="scientific">Austropuccinia psidii MF-1</name>
    <dbReference type="NCBI Taxonomy" id="1389203"/>
    <lineage>
        <taxon>Eukaryota</taxon>
        <taxon>Fungi</taxon>
        <taxon>Dikarya</taxon>
        <taxon>Basidiomycota</taxon>
        <taxon>Pucciniomycotina</taxon>
        <taxon>Pucciniomycetes</taxon>
        <taxon>Pucciniales</taxon>
        <taxon>Sphaerophragmiaceae</taxon>
        <taxon>Austropuccinia</taxon>
    </lineage>
</organism>
<keyword evidence="2" id="KW-1185">Reference proteome</keyword>
<evidence type="ECO:0000313" key="1">
    <source>
        <dbReference type="EMBL" id="MBW0557995.1"/>
    </source>
</evidence>
<proteinExistence type="predicted"/>
<dbReference type="EMBL" id="AVOT02066110">
    <property type="protein sequence ID" value="MBW0557995.1"/>
    <property type="molecule type" value="Genomic_DNA"/>
</dbReference>
<dbReference type="OrthoDB" id="2502964at2759"/>
<name>A0A9Q3JA44_9BASI</name>
<gene>
    <name evidence="1" type="ORF">O181_097710</name>
</gene>
<evidence type="ECO:0000313" key="2">
    <source>
        <dbReference type="Proteomes" id="UP000765509"/>
    </source>
</evidence>
<dbReference type="AlphaFoldDB" id="A0A9Q3JA44"/>
<dbReference type="Proteomes" id="UP000765509">
    <property type="component" value="Unassembled WGS sequence"/>
</dbReference>
<protein>
    <submittedName>
        <fullName evidence="1">Uncharacterized protein</fullName>
    </submittedName>
</protein>